<gene>
    <name evidence="7" type="ORF">SteCoe_36843</name>
</gene>
<dbReference type="EMBL" id="MPUH01001746">
    <property type="protein sequence ID" value="OMJ66336.1"/>
    <property type="molecule type" value="Genomic_DNA"/>
</dbReference>
<dbReference type="OrthoDB" id="153872at2759"/>
<keyword evidence="4" id="KW-0175">Coiled coil</keyword>
<dbReference type="Gene3D" id="3.30.160.60">
    <property type="entry name" value="Classic Zinc Finger"/>
    <property type="match status" value="1"/>
</dbReference>
<evidence type="ECO:0000256" key="4">
    <source>
        <dbReference type="SAM" id="Coils"/>
    </source>
</evidence>
<reference evidence="7 8" key="1">
    <citation type="submission" date="2016-11" db="EMBL/GenBank/DDBJ databases">
        <title>The macronuclear genome of Stentor coeruleus: a giant cell with tiny introns.</title>
        <authorList>
            <person name="Slabodnick M."/>
            <person name="Ruby J.G."/>
            <person name="Reiff S.B."/>
            <person name="Swart E.C."/>
            <person name="Gosai S."/>
            <person name="Prabakaran S."/>
            <person name="Witkowska E."/>
            <person name="Larue G.E."/>
            <person name="Fisher S."/>
            <person name="Freeman R.M."/>
            <person name="Gunawardena J."/>
            <person name="Chu W."/>
            <person name="Stover N.A."/>
            <person name="Gregory B.D."/>
            <person name="Nowacki M."/>
            <person name="Derisi J."/>
            <person name="Roy S.W."/>
            <person name="Marshall W.F."/>
            <person name="Sood P."/>
        </authorList>
    </citation>
    <scope>NUCLEOTIDE SEQUENCE [LARGE SCALE GENOMIC DNA]</scope>
    <source>
        <strain evidence="7">WM001</strain>
    </source>
</reference>
<evidence type="ECO:0000259" key="6">
    <source>
        <dbReference type="PROSITE" id="PS50119"/>
    </source>
</evidence>
<feature type="region of interest" description="Disordered" evidence="5">
    <location>
        <begin position="470"/>
        <end position="514"/>
    </location>
</feature>
<dbReference type="PANTHER" id="PTHR25462">
    <property type="entry name" value="BONUS, ISOFORM C-RELATED"/>
    <property type="match status" value="1"/>
</dbReference>
<organism evidence="7 8">
    <name type="scientific">Stentor coeruleus</name>
    <dbReference type="NCBI Taxonomy" id="5963"/>
    <lineage>
        <taxon>Eukaryota</taxon>
        <taxon>Sar</taxon>
        <taxon>Alveolata</taxon>
        <taxon>Ciliophora</taxon>
        <taxon>Postciliodesmatophora</taxon>
        <taxon>Heterotrichea</taxon>
        <taxon>Heterotrichida</taxon>
        <taxon>Stentoridae</taxon>
        <taxon>Stentor</taxon>
    </lineage>
</organism>
<dbReference type="Pfam" id="PF00643">
    <property type="entry name" value="zf-B_box"/>
    <property type="match status" value="2"/>
</dbReference>
<dbReference type="Proteomes" id="UP000187209">
    <property type="component" value="Unassembled WGS sequence"/>
</dbReference>
<evidence type="ECO:0000256" key="1">
    <source>
        <dbReference type="ARBA" id="ARBA00022723"/>
    </source>
</evidence>
<feature type="coiled-coil region" evidence="4">
    <location>
        <begin position="315"/>
        <end position="342"/>
    </location>
</feature>
<comment type="caution">
    <text evidence="7">The sequence shown here is derived from an EMBL/GenBank/DDBJ whole genome shotgun (WGS) entry which is preliminary data.</text>
</comment>
<dbReference type="CDD" id="cd19821">
    <property type="entry name" value="Bbox1_BBX-like"/>
    <property type="match status" value="1"/>
</dbReference>
<dbReference type="GO" id="GO:0061630">
    <property type="term" value="F:ubiquitin protein ligase activity"/>
    <property type="evidence" value="ECO:0007669"/>
    <property type="project" value="TreeGrafter"/>
</dbReference>
<dbReference type="SUPFAM" id="SSF56399">
    <property type="entry name" value="ADP-ribosylation"/>
    <property type="match status" value="1"/>
</dbReference>
<evidence type="ECO:0000256" key="5">
    <source>
        <dbReference type="SAM" id="MobiDB-lite"/>
    </source>
</evidence>
<sequence>MATKEFLSKQTKIAQSSREWAQAEYSLKLCIGSTTPIIKQMWSISSPHLINKFEKVTLSMNTLDSWVDTSKLNEDNRIEEICGRGFSIPSAGLVFSVGSLKTDVPLAFGRTYEFMMVKAAVGRSFTINLDSIDSGKLSQPKGFDSVYLHNNSPNTYNHNYLLYESAQILPVYLVHFELDPNLEEGIHVQLCDICQESKATLYCSADNAVLCVDCDEEHHARGNKLMQRHKRVGISEKPKRFGNCAFHIESNVEFYCVTCMLPLCVNCKMIGSHSTPETSTHIFERISEAYQRALSEAAEPDALLEQKKNQLKQFLVSIDDRITEVKRNAEQVEAKIYKILQESLLQLQQETQFKISTLISTEFEIKRQIEEIAWIECFLKYQQEILSPAHFMVSWGRHCDMRSSLSTSEEVNELNTIFPDIKLEGSLHVTTDTAIRSRSGPSDAQSLASSTPKTSSSKFRVQLFNRHQVGSLDKSPSGALRQMVPSKPSDALKFSSALNMPSAKRSSRGSEDEF</sequence>
<feature type="domain" description="B box-type" evidence="6">
    <location>
        <begin position="186"/>
        <end position="234"/>
    </location>
</feature>
<keyword evidence="1" id="KW-0479">Metal-binding</keyword>
<feature type="compositionally biased region" description="Polar residues" evidence="5">
    <location>
        <begin position="435"/>
        <end position="448"/>
    </location>
</feature>
<proteinExistence type="predicted"/>
<dbReference type="Gene3D" id="3.90.228.10">
    <property type="match status" value="1"/>
</dbReference>
<dbReference type="InterPro" id="IPR049808">
    <property type="entry name" value="CONSTANS-like_Bbox1"/>
</dbReference>
<protein>
    <recommendedName>
        <fullName evidence="6">B box-type domain-containing protein</fullName>
    </recommendedName>
</protein>
<evidence type="ECO:0000256" key="3">
    <source>
        <dbReference type="PROSITE-ProRule" id="PRU00024"/>
    </source>
</evidence>
<dbReference type="SMART" id="SM00336">
    <property type="entry name" value="BBOX"/>
    <property type="match status" value="2"/>
</dbReference>
<dbReference type="InterPro" id="IPR000315">
    <property type="entry name" value="Znf_B-box"/>
</dbReference>
<evidence type="ECO:0000313" key="7">
    <source>
        <dbReference type="EMBL" id="OMJ66336.1"/>
    </source>
</evidence>
<dbReference type="AlphaFoldDB" id="A0A1R2APB8"/>
<feature type="region of interest" description="Disordered" evidence="5">
    <location>
        <begin position="435"/>
        <end position="454"/>
    </location>
</feature>
<keyword evidence="2" id="KW-0862">Zinc</keyword>
<evidence type="ECO:0000313" key="8">
    <source>
        <dbReference type="Proteomes" id="UP000187209"/>
    </source>
</evidence>
<feature type="domain" description="B box-type" evidence="6">
    <location>
        <begin position="239"/>
        <end position="286"/>
    </location>
</feature>
<dbReference type="GO" id="GO:0006513">
    <property type="term" value="P:protein monoubiquitination"/>
    <property type="evidence" value="ECO:0007669"/>
    <property type="project" value="TreeGrafter"/>
</dbReference>
<dbReference type="PROSITE" id="PS50119">
    <property type="entry name" value="ZF_BBOX"/>
    <property type="match status" value="2"/>
</dbReference>
<dbReference type="GO" id="GO:0008270">
    <property type="term" value="F:zinc ion binding"/>
    <property type="evidence" value="ECO:0007669"/>
    <property type="project" value="UniProtKB-KW"/>
</dbReference>
<dbReference type="PANTHER" id="PTHR25462:SF229">
    <property type="entry name" value="TRANSCRIPTION INTERMEDIARY FACTOR 1-BETA"/>
    <property type="match status" value="1"/>
</dbReference>
<keyword evidence="3" id="KW-0863">Zinc-finger</keyword>
<keyword evidence="8" id="KW-1185">Reference proteome</keyword>
<name>A0A1R2APB8_9CILI</name>
<dbReference type="SUPFAM" id="SSF57845">
    <property type="entry name" value="B-box zinc-binding domain"/>
    <property type="match status" value="1"/>
</dbReference>
<dbReference type="InterPro" id="IPR047153">
    <property type="entry name" value="TRIM45/56/19-like"/>
</dbReference>
<accession>A0A1R2APB8</accession>
<evidence type="ECO:0000256" key="2">
    <source>
        <dbReference type="ARBA" id="ARBA00022833"/>
    </source>
</evidence>